<dbReference type="OrthoDB" id="1805512at2"/>
<name>A0A1H5RR16_9CLOT</name>
<evidence type="ECO:0000313" key="2">
    <source>
        <dbReference type="Proteomes" id="UP000242850"/>
    </source>
</evidence>
<dbReference type="Gene3D" id="3.60.40.10">
    <property type="entry name" value="PPM-type phosphatase domain"/>
    <property type="match status" value="1"/>
</dbReference>
<organism evidence="1 2">
    <name type="scientific">Caloramator fervidus</name>
    <dbReference type="NCBI Taxonomy" id="29344"/>
    <lineage>
        <taxon>Bacteria</taxon>
        <taxon>Bacillati</taxon>
        <taxon>Bacillota</taxon>
        <taxon>Clostridia</taxon>
        <taxon>Eubacteriales</taxon>
        <taxon>Clostridiaceae</taxon>
        <taxon>Caloramator</taxon>
    </lineage>
</organism>
<dbReference type="PANTHER" id="PTHR35801">
    <property type="entry name" value="PHOSPHOSERINE PHOSPHATASE RSBX"/>
    <property type="match status" value="1"/>
</dbReference>
<dbReference type="AlphaFoldDB" id="A0A1H5RR16"/>
<dbReference type="RefSeq" id="WP_146057653.1">
    <property type="nucleotide sequence ID" value="NZ_FNUK01000001.1"/>
</dbReference>
<gene>
    <name evidence="1" type="ORF">SAMN05660865_00142</name>
</gene>
<accession>A0A1H5RR16</accession>
<reference evidence="2" key="1">
    <citation type="submission" date="2016-10" db="EMBL/GenBank/DDBJ databases">
        <authorList>
            <person name="Varghese N."/>
            <person name="Submissions S."/>
        </authorList>
    </citation>
    <scope>NUCLEOTIDE SEQUENCE [LARGE SCALE GENOMIC DNA]</scope>
    <source>
        <strain evidence="2">DSM 5463</strain>
    </source>
</reference>
<sequence>MKQESRDFSRGRFNKEVYLDRYLILMADVLGHGIKAYEVAKNIKSFFLSYEYKNLEDFYIKLDTSIKGTRGCALFLAILSEFELEYINVGNIRGWLINKNNIKKLMSSPGVVGRHQGYYKIYKESAIMHDAFFSFMLGWNFLKIFSKCFNL</sequence>
<dbReference type="InterPro" id="IPR039248">
    <property type="entry name" value="Ptase_RsbX"/>
</dbReference>
<protein>
    <submittedName>
        <fullName evidence="1">Stage II sporulation protein E (SpoIIE)</fullName>
    </submittedName>
</protein>
<dbReference type="Proteomes" id="UP000242850">
    <property type="component" value="Unassembled WGS sequence"/>
</dbReference>
<dbReference type="EMBL" id="FNUK01000001">
    <property type="protein sequence ID" value="SEF39941.1"/>
    <property type="molecule type" value="Genomic_DNA"/>
</dbReference>
<keyword evidence="2" id="KW-1185">Reference proteome</keyword>
<evidence type="ECO:0000313" key="1">
    <source>
        <dbReference type="EMBL" id="SEF39941.1"/>
    </source>
</evidence>
<dbReference type="PANTHER" id="PTHR35801:SF1">
    <property type="entry name" value="PHOSPHOSERINE PHOSPHATASE RSBX"/>
    <property type="match status" value="1"/>
</dbReference>
<proteinExistence type="predicted"/>
<dbReference type="InterPro" id="IPR036457">
    <property type="entry name" value="PPM-type-like_dom_sf"/>
</dbReference>